<sequence length="717" mass="76240" precursor="true">MRWIPLLVAWSLLLAPAGAQSVLCLGDSITAGAGSPPGTAAWPELLAQRLGPGAQVAVIAAGGASLSSVAARPLLETAAWKDFESTGFETAVVVLGTNDSVAAGEASPWEDLERFDADVERLLDAVRGRFAVDHILLCTPTPMLAQAPGLSPERRADLTARAPRIQTFGARYRALAKARPDVEFVDLGSVWGPDQVVDGVHPNAFGAAALADHLASILRIERDPEPAPIRGRLLEGPLGCSETDYHGFDRLEFGLPGDGAGCTLVLPRFVAAGRPWIWRARFFGHEPALDVALLERGFHLFYCDVAGLFGAPAAMARWDAAYSIVVDELGLGPQPVLHGLSRGGLPVLEFAIAHPHRVGAIVLDNAVCDFRSWPGGRNGQRSDADWLQLLEVWGLTDEDAMAAGNGALERLAPLVDAGISVHVLIGTADRVVPPEENGLALLERYRSAGGDATLWSKPGEGHHPHGLEPVAPLARALLRDVGIDRHNPATWPLPSVEYRSSAAGWGPDSSWSDQVERMAALAEANPQRDLVFLGDSITQGLTGAGDRLSHPNGPRAIDRFERAICLGLSGDRTEHLLYRIEHGALAKLAPRVIVLQIGVNNVNSAGHTGPEVAGGLQAVVESLARNQPQATVLICGPFPVGLDPDDPRRSALDAVHGRARVLAARDGVEYLDLRPLFLDEDGHTNGRMAADAIHVTAEGQVAWMDAIEPAIRRLLGP</sequence>
<reference evidence="3 4" key="1">
    <citation type="submission" date="2019-02" db="EMBL/GenBank/DDBJ databases">
        <title>Deep-cultivation of Planctomycetes and their phenomic and genomic characterization uncovers novel biology.</title>
        <authorList>
            <person name="Wiegand S."/>
            <person name="Jogler M."/>
            <person name="Boedeker C."/>
            <person name="Pinto D."/>
            <person name="Vollmers J."/>
            <person name="Rivas-Marin E."/>
            <person name="Kohn T."/>
            <person name="Peeters S.H."/>
            <person name="Heuer A."/>
            <person name="Rast P."/>
            <person name="Oberbeckmann S."/>
            <person name="Bunk B."/>
            <person name="Jeske O."/>
            <person name="Meyerdierks A."/>
            <person name="Storesund J.E."/>
            <person name="Kallscheuer N."/>
            <person name="Luecker S."/>
            <person name="Lage O.M."/>
            <person name="Pohl T."/>
            <person name="Merkel B.J."/>
            <person name="Hornburger P."/>
            <person name="Mueller R.-W."/>
            <person name="Bruemmer F."/>
            <person name="Labrenz M."/>
            <person name="Spormann A.M."/>
            <person name="Op den Camp H."/>
            <person name="Overmann J."/>
            <person name="Amann R."/>
            <person name="Jetten M.S.M."/>
            <person name="Mascher T."/>
            <person name="Medema M.H."/>
            <person name="Devos D.P."/>
            <person name="Kaster A.-K."/>
            <person name="Ovreas L."/>
            <person name="Rohde M."/>
            <person name="Galperin M.Y."/>
            <person name="Jogler C."/>
        </authorList>
    </citation>
    <scope>NUCLEOTIDE SEQUENCE [LARGE SCALE GENOMIC DNA]</scope>
    <source>
        <strain evidence="3 4">Pla133</strain>
    </source>
</reference>
<organism evidence="3 4">
    <name type="scientific">Engelhardtia mirabilis</name>
    <dbReference type="NCBI Taxonomy" id="2528011"/>
    <lineage>
        <taxon>Bacteria</taxon>
        <taxon>Pseudomonadati</taxon>
        <taxon>Planctomycetota</taxon>
        <taxon>Planctomycetia</taxon>
        <taxon>Planctomycetia incertae sedis</taxon>
        <taxon>Engelhardtia</taxon>
    </lineage>
</organism>
<dbReference type="PANTHER" id="PTHR30383">
    <property type="entry name" value="THIOESTERASE 1/PROTEASE 1/LYSOPHOSPHOLIPASE L1"/>
    <property type="match status" value="1"/>
</dbReference>
<gene>
    <name evidence="3" type="primary">axeA1</name>
    <name evidence="3" type="ORF">Pla133_25880</name>
</gene>
<dbReference type="Pfam" id="PF13472">
    <property type="entry name" value="Lipase_GDSL_2"/>
    <property type="match status" value="2"/>
</dbReference>
<dbReference type="EC" id="3.1.1.72" evidence="3"/>
<dbReference type="CDD" id="cd00229">
    <property type="entry name" value="SGNH_hydrolase"/>
    <property type="match status" value="1"/>
</dbReference>
<evidence type="ECO:0000259" key="2">
    <source>
        <dbReference type="Pfam" id="PF13472"/>
    </source>
</evidence>
<evidence type="ECO:0000313" key="4">
    <source>
        <dbReference type="Proteomes" id="UP000316921"/>
    </source>
</evidence>
<evidence type="ECO:0000313" key="3">
    <source>
        <dbReference type="EMBL" id="QDU67504.1"/>
    </source>
</evidence>
<feature type="signal peptide" evidence="1">
    <location>
        <begin position="1"/>
        <end position="19"/>
    </location>
</feature>
<dbReference type="SUPFAM" id="SSF53474">
    <property type="entry name" value="alpha/beta-Hydrolases"/>
    <property type="match status" value="1"/>
</dbReference>
<dbReference type="InterPro" id="IPR013830">
    <property type="entry name" value="SGNH_hydro"/>
</dbReference>
<dbReference type="Proteomes" id="UP000316921">
    <property type="component" value="Chromosome"/>
</dbReference>
<accession>A0A518BKK5</accession>
<dbReference type="InterPro" id="IPR036514">
    <property type="entry name" value="SGNH_hydro_sf"/>
</dbReference>
<protein>
    <submittedName>
        <fullName evidence="3">Acetylxylan esterase</fullName>
        <ecNumber evidence="3">3.1.1.72</ecNumber>
    </submittedName>
</protein>
<dbReference type="SUPFAM" id="SSF52266">
    <property type="entry name" value="SGNH hydrolase"/>
    <property type="match status" value="2"/>
</dbReference>
<keyword evidence="1" id="KW-0732">Signal</keyword>
<keyword evidence="3" id="KW-0378">Hydrolase</keyword>
<dbReference type="RefSeq" id="WP_145065744.1">
    <property type="nucleotide sequence ID" value="NZ_CP036287.1"/>
</dbReference>
<name>A0A518BKK5_9BACT</name>
<dbReference type="InterPro" id="IPR029058">
    <property type="entry name" value="AB_hydrolase_fold"/>
</dbReference>
<dbReference type="Gene3D" id="3.40.50.1110">
    <property type="entry name" value="SGNH hydrolase"/>
    <property type="match status" value="2"/>
</dbReference>
<feature type="domain" description="SGNH hydrolase-type esterase" evidence="2">
    <location>
        <begin position="532"/>
        <end position="700"/>
    </location>
</feature>
<dbReference type="Gene3D" id="3.40.50.1820">
    <property type="entry name" value="alpha/beta hydrolase"/>
    <property type="match status" value="1"/>
</dbReference>
<dbReference type="AlphaFoldDB" id="A0A518BKK5"/>
<dbReference type="KEGG" id="pbap:Pla133_25880"/>
<evidence type="ECO:0000256" key="1">
    <source>
        <dbReference type="SAM" id="SignalP"/>
    </source>
</evidence>
<dbReference type="InterPro" id="IPR051532">
    <property type="entry name" value="Ester_Hydrolysis_Enzymes"/>
</dbReference>
<feature type="domain" description="SGNH hydrolase-type esterase" evidence="2">
    <location>
        <begin position="24"/>
        <end position="208"/>
    </location>
</feature>
<dbReference type="EMBL" id="CP036287">
    <property type="protein sequence ID" value="QDU67504.1"/>
    <property type="molecule type" value="Genomic_DNA"/>
</dbReference>
<keyword evidence="4" id="KW-1185">Reference proteome</keyword>
<proteinExistence type="predicted"/>
<feature type="chain" id="PRO_5021829095" evidence="1">
    <location>
        <begin position="20"/>
        <end position="717"/>
    </location>
</feature>
<dbReference type="GO" id="GO:0046555">
    <property type="term" value="F:acetylxylan esterase activity"/>
    <property type="evidence" value="ECO:0007669"/>
    <property type="project" value="UniProtKB-EC"/>
</dbReference>